<reference evidence="2 3" key="1">
    <citation type="submission" date="2010-10" db="EMBL/GenBank/DDBJ databases">
        <authorList>
            <person name="Muzny D."/>
            <person name="Qin X."/>
            <person name="Deng J."/>
            <person name="Jiang H."/>
            <person name="Liu Y."/>
            <person name="Qu J."/>
            <person name="Song X.-Z."/>
            <person name="Zhang L."/>
            <person name="Thornton R."/>
            <person name="Coyle M."/>
            <person name="Francisco L."/>
            <person name="Jackson L."/>
            <person name="Javaid M."/>
            <person name="Korchina V."/>
            <person name="Kovar C."/>
            <person name="Mata R."/>
            <person name="Mathew T."/>
            <person name="Ngo R."/>
            <person name="Nguyen L."/>
            <person name="Nguyen N."/>
            <person name="Okwuonu G."/>
            <person name="Ongeri F."/>
            <person name="Pham C."/>
            <person name="Simmons D."/>
            <person name="Wilczek-Boney K."/>
            <person name="Hale W."/>
            <person name="Jakkamsetti A."/>
            <person name="Pham P."/>
            <person name="Ruth R."/>
            <person name="San Lucas F."/>
            <person name="Warren J."/>
            <person name="Zhang J."/>
            <person name="Zhao Z."/>
            <person name="Zhou C."/>
            <person name="Zhu D."/>
            <person name="Lee S."/>
            <person name="Bess C."/>
            <person name="Blankenburg K."/>
            <person name="Forbes L."/>
            <person name="Fu Q."/>
            <person name="Gubbala S."/>
            <person name="Hirani K."/>
            <person name="Jayaseelan J.C."/>
            <person name="Lara F."/>
            <person name="Munidasa M."/>
            <person name="Palculict T."/>
            <person name="Patil S."/>
            <person name="Pu L.-L."/>
            <person name="Saada N."/>
            <person name="Tang L."/>
            <person name="Weissenberger G."/>
            <person name="Zhu Y."/>
            <person name="Hemphill L."/>
            <person name="Shang Y."/>
            <person name="Youmans B."/>
            <person name="Ayvaz T."/>
            <person name="Ross M."/>
            <person name="Santibanez J."/>
            <person name="Aqrawi P."/>
            <person name="Gross S."/>
            <person name="Joshi V."/>
            <person name="Fowler G."/>
            <person name="Nazareth L."/>
            <person name="Reid J."/>
            <person name="Worley K."/>
            <person name="Petrosino J."/>
            <person name="Highlander S."/>
            <person name="Gibbs R."/>
        </authorList>
    </citation>
    <scope>NUCLEOTIDE SEQUENCE [LARGE SCALE GENOMIC DNA]</scope>
    <source>
        <strain evidence="2 3">ATCC 33574</strain>
    </source>
</reference>
<accession>E6K7J9</accession>
<sequence length="295" mass="34584">MQKFANLEFVIYFCNNEEITYKLYMKKEKSLTLKTLNKSNIWDVQENDIFRMWEAAEKDADLKDNQRHYMDVIKSAFDLEIVKIDKPEVIKKYEERGFKIGSFKIDDANKDKWAIKKRPIMRVTDLTYENIHHISARKLIEVLERNFGGGWDSLSQSLQDIITSGFDISTTTLPKDRLHKAGGLYQKKVDDGFEVLEVPKGTWVEAIFAKEKPEVEKTKIKFDDEDELDQLDELAEQEDDDEDVPEIEDHYNDVDEEDDAFDEDKLTEESYRTTFDTNPEDLSLEAEDVADDDNY</sequence>
<feature type="region of interest" description="Disordered" evidence="1">
    <location>
        <begin position="235"/>
        <end position="295"/>
    </location>
</feature>
<dbReference type="AlphaFoldDB" id="E6K7J9"/>
<comment type="caution">
    <text evidence="2">The sequence shown here is derived from an EMBL/GenBank/DDBJ whole genome shotgun (WGS) entry which is preliminary data.</text>
</comment>
<dbReference type="STRING" id="873513.HMPREF6485_1845"/>
<dbReference type="eggNOG" id="ENOG5033YZF">
    <property type="taxonomic scope" value="Bacteria"/>
</dbReference>
<protein>
    <submittedName>
        <fullName evidence="2">Uncharacterized protein</fullName>
    </submittedName>
</protein>
<evidence type="ECO:0000256" key="1">
    <source>
        <dbReference type="SAM" id="MobiDB-lite"/>
    </source>
</evidence>
<organism evidence="2 3">
    <name type="scientific">Segatella buccae ATCC 33574</name>
    <dbReference type="NCBI Taxonomy" id="873513"/>
    <lineage>
        <taxon>Bacteria</taxon>
        <taxon>Pseudomonadati</taxon>
        <taxon>Bacteroidota</taxon>
        <taxon>Bacteroidia</taxon>
        <taxon>Bacteroidales</taxon>
        <taxon>Prevotellaceae</taxon>
        <taxon>Segatella</taxon>
    </lineage>
</organism>
<name>E6K7J9_9BACT</name>
<dbReference type="HOGENOM" id="CLU_1018851_0_0_10"/>
<evidence type="ECO:0000313" key="3">
    <source>
        <dbReference type="Proteomes" id="UP000003112"/>
    </source>
</evidence>
<feature type="compositionally biased region" description="Acidic residues" evidence="1">
    <location>
        <begin position="278"/>
        <end position="295"/>
    </location>
</feature>
<dbReference type="EMBL" id="AEPD01000028">
    <property type="protein sequence ID" value="EFU30566.1"/>
    <property type="molecule type" value="Genomic_DNA"/>
</dbReference>
<gene>
    <name evidence="2" type="ORF">HMPREF6485_1845</name>
</gene>
<dbReference type="Proteomes" id="UP000003112">
    <property type="component" value="Unassembled WGS sequence"/>
</dbReference>
<proteinExistence type="predicted"/>
<evidence type="ECO:0000313" key="2">
    <source>
        <dbReference type="EMBL" id="EFU30566.1"/>
    </source>
</evidence>
<feature type="compositionally biased region" description="Acidic residues" evidence="1">
    <location>
        <begin position="235"/>
        <end position="246"/>
    </location>
</feature>
<keyword evidence="3" id="KW-1185">Reference proteome</keyword>